<dbReference type="RefSeq" id="WP_198736497.1">
    <property type="nucleotide sequence ID" value="NZ_JAEIOT010000008.1"/>
</dbReference>
<sequence>MIQFATSCTHEIASTAPAIPSRQLTAPILGATSPNGDCAPSVADISHEQPTAHITHLGKPGDEISVRITHQTESGPKKDTVQEFTLPEGMVERQIPTGILNATIHEIVITATVGTGVTGTCRIPVDGISGEPTPLP</sequence>
<dbReference type="EMBL" id="JAEIOT010000008">
    <property type="protein sequence ID" value="MBI9001028.1"/>
    <property type="molecule type" value="Genomic_DNA"/>
</dbReference>
<accession>A0ABS0VW76</accession>
<name>A0ABS0VW76_9CORY</name>
<keyword evidence="2" id="KW-1185">Reference proteome</keyword>
<protein>
    <submittedName>
        <fullName evidence="1">Uncharacterized protein</fullName>
    </submittedName>
</protein>
<dbReference type="Proteomes" id="UP000625574">
    <property type="component" value="Unassembled WGS sequence"/>
</dbReference>
<evidence type="ECO:0000313" key="2">
    <source>
        <dbReference type="Proteomes" id="UP000625574"/>
    </source>
</evidence>
<proteinExistence type="predicted"/>
<comment type="caution">
    <text evidence="1">The sequence shown here is derived from an EMBL/GenBank/DDBJ whole genome shotgun (WGS) entry which is preliminary data.</text>
</comment>
<evidence type="ECO:0000313" key="1">
    <source>
        <dbReference type="EMBL" id="MBI9001028.1"/>
    </source>
</evidence>
<organism evidence="1 2">
    <name type="scientific">Corynebacterium marambiense</name>
    <dbReference type="NCBI Taxonomy" id="2765364"/>
    <lineage>
        <taxon>Bacteria</taxon>
        <taxon>Bacillati</taxon>
        <taxon>Actinomycetota</taxon>
        <taxon>Actinomycetes</taxon>
        <taxon>Mycobacteriales</taxon>
        <taxon>Corynebacteriaceae</taxon>
        <taxon>Corynebacterium</taxon>
    </lineage>
</organism>
<gene>
    <name evidence="1" type="ORF">JDV76_08620</name>
</gene>
<reference evidence="1 2" key="1">
    <citation type="submission" date="2020-12" db="EMBL/GenBank/DDBJ databases">
        <title>Genome public.</title>
        <authorList>
            <person name="Sun Q."/>
        </authorList>
    </citation>
    <scope>NUCLEOTIDE SEQUENCE [LARGE SCALE GENOMIC DNA]</scope>
    <source>
        <strain evidence="1 2">CCM 8864</strain>
    </source>
</reference>